<evidence type="ECO:0000313" key="1">
    <source>
        <dbReference type="EMBL" id="TKJ43500.1"/>
    </source>
</evidence>
<comment type="caution">
    <text evidence="1">The sequence shown here is derived from an EMBL/GenBank/DDBJ whole genome shotgun (WGS) entry which is preliminary data.</text>
</comment>
<organism evidence="1 2">
    <name type="scientific">candidate division TA06 bacterium B3_TA06</name>
    <dbReference type="NCBI Taxonomy" id="2012487"/>
    <lineage>
        <taxon>Bacteria</taxon>
        <taxon>Bacteria division TA06</taxon>
    </lineage>
</organism>
<dbReference type="Proteomes" id="UP000317778">
    <property type="component" value="Unassembled WGS sequence"/>
</dbReference>
<protein>
    <recommendedName>
        <fullName evidence="3">LPS-assembly lipoprotein LptE</fullName>
    </recommendedName>
</protein>
<dbReference type="EMBL" id="NJBO01000004">
    <property type="protein sequence ID" value="TKJ43500.1"/>
    <property type="molecule type" value="Genomic_DNA"/>
</dbReference>
<gene>
    <name evidence="1" type="ORF">CEE36_03975</name>
</gene>
<accession>A0A532V8F5</accession>
<proteinExistence type="predicted"/>
<sequence>MRKMVIFGALLLVGCCGYSTRALLPSYLKTIYISDVENKTLRPLLAENLRDGVVLAFTRSGRLRVSSDASADLVLRVSITGYRRTAAVYDASRNVSQWKYELRFESQCRDQVKNTVLWDDRKTTSEVLDAELDEEEGIRQLLERAADEIVRSTLLAW</sequence>
<name>A0A532V8F5_UNCT6</name>
<dbReference type="GO" id="GO:0019867">
    <property type="term" value="C:outer membrane"/>
    <property type="evidence" value="ECO:0007669"/>
    <property type="project" value="InterPro"/>
</dbReference>
<reference evidence="1 2" key="1">
    <citation type="submission" date="2017-06" db="EMBL/GenBank/DDBJ databases">
        <title>Novel microbial phyla capable of carbon fixation and sulfur reduction in deep-sea sediments.</title>
        <authorList>
            <person name="Huang J."/>
            <person name="Baker B."/>
            <person name="Wang Y."/>
        </authorList>
    </citation>
    <scope>NUCLEOTIDE SEQUENCE [LARGE SCALE GENOMIC DNA]</scope>
    <source>
        <strain evidence="1">B3_TA06</strain>
    </source>
</reference>
<evidence type="ECO:0000313" key="2">
    <source>
        <dbReference type="Proteomes" id="UP000317778"/>
    </source>
</evidence>
<evidence type="ECO:0008006" key="3">
    <source>
        <dbReference type="Google" id="ProtNLM"/>
    </source>
</evidence>
<dbReference type="PROSITE" id="PS51257">
    <property type="entry name" value="PROKAR_LIPOPROTEIN"/>
    <property type="match status" value="1"/>
</dbReference>
<dbReference type="InterPro" id="IPR007485">
    <property type="entry name" value="LPS_assembly_LptE"/>
</dbReference>
<dbReference type="Pfam" id="PF04390">
    <property type="entry name" value="LptE"/>
    <property type="match status" value="1"/>
</dbReference>
<dbReference type="AlphaFoldDB" id="A0A532V8F5"/>
<dbReference type="GO" id="GO:0043165">
    <property type="term" value="P:Gram-negative-bacterium-type cell outer membrane assembly"/>
    <property type="evidence" value="ECO:0007669"/>
    <property type="project" value="InterPro"/>
</dbReference>